<name>A0A381W9J9_9ZZZZ</name>
<sequence length="111" mass="12804">MDQTTLIILSGTILFVDIVFVALALGINKNNAEYLLAGYNTMSKDDRYKFDIDGFLIFFKKFFIQISIYSTLMFFVLIILIDRMVSIVGYFVSIILPMPVMLYMGNKFNNK</sequence>
<gene>
    <name evidence="2" type="ORF">METZ01_LOCUS101825</name>
</gene>
<keyword evidence="1" id="KW-1133">Transmembrane helix</keyword>
<organism evidence="2">
    <name type="scientific">marine metagenome</name>
    <dbReference type="NCBI Taxonomy" id="408172"/>
    <lineage>
        <taxon>unclassified sequences</taxon>
        <taxon>metagenomes</taxon>
        <taxon>ecological metagenomes</taxon>
    </lineage>
</organism>
<proteinExistence type="predicted"/>
<accession>A0A381W9J9</accession>
<keyword evidence="1" id="KW-0472">Membrane</keyword>
<evidence type="ECO:0000256" key="1">
    <source>
        <dbReference type="SAM" id="Phobius"/>
    </source>
</evidence>
<dbReference type="InterPro" id="IPR017259">
    <property type="entry name" value="UCP037672"/>
</dbReference>
<dbReference type="AlphaFoldDB" id="A0A381W9J9"/>
<dbReference type="EMBL" id="UINC01011061">
    <property type="protein sequence ID" value="SVA48971.1"/>
    <property type="molecule type" value="Genomic_DNA"/>
</dbReference>
<dbReference type="Pfam" id="PF12650">
    <property type="entry name" value="DUF3784"/>
    <property type="match status" value="1"/>
</dbReference>
<evidence type="ECO:0008006" key="3">
    <source>
        <dbReference type="Google" id="ProtNLM"/>
    </source>
</evidence>
<reference evidence="2" key="1">
    <citation type="submission" date="2018-05" db="EMBL/GenBank/DDBJ databases">
        <authorList>
            <person name="Lanie J.A."/>
            <person name="Ng W.-L."/>
            <person name="Kazmierczak K.M."/>
            <person name="Andrzejewski T.M."/>
            <person name="Davidsen T.M."/>
            <person name="Wayne K.J."/>
            <person name="Tettelin H."/>
            <person name="Glass J.I."/>
            <person name="Rusch D."/>
            <person name="Podicherti R."/>
            <person name="Tsui H.-C.T."/>
            <person name="Winkler M.E."/>
        </authorList>
    </citation>
    <scope>NUCLEOTIDE SEQUENCE</scope>
</reference>
<protein>
    <recommendedName>
        <fullName evidence="3">DUF3784 domain-containing protein</fullName>
    </recommendedName>
</protein>
<feature type="transmembrane region" description="Helical" evidence="1">
    <location>
        <begin position="6"/>
        <end position="27"/>
    </location>
</feature>
<feature type="transmembrane region" description="Helical" evidence="1">
    <location>
        <begin position="87"/>
        <end position="105"/>
    </location>
</feature>
<feature type="transmembrane region" description="Helical" evidence="1">
    <location>
        <begin position="62"/>
        <end position="81"/>
    </location>
</feature>
<keyword evidence="1" id="KW-0812">Transmembrane</keyword>
<evidence type="ECO:0000313" key="2">
    <source>
        <dbReference type="EMBL" id="SVA48971.1"/>
    </source>
</evidence>